<reference evidence="3" key="1">
    <citation type="journal article" date="2014" name="Int. J. Syst. Evol. Microbiol.">
        <title>Complete genome sequence of Corynebacterium casei LMG S-19264T (=DSM 44701T), isolated from a smear-ripened cheese.</title>
        <authorList>
            <consortium name="US DOE Joint Genome Institute (JGI-PGF)"/>
            <person name="Walter F."/>
            <person name="Albersmeier A."/>
            <person name="Kalinowski J."/>
            <person name="Ruckert C."/>
        </authorList>
    </citation>
    <scope>NUCLEOTIDE SEQUENCE</scope>
    <source>
        <strain evidence="3">CGMCC 1.16548</strain>
    </source>
</reference>
<dbReference type="Pfam" id="PF24481">
    <property type="entry name" value="CT398_CC"/>
    <property type="match status" value="1"/>
</dbReference>
<feature type="domain" description="CT398-like coiled coil hairpin" evidence="2">
    <location>
        <begin position="16"/>
        <end position="194"/>
    </location>
</feature>
<name>A0A8J3GNQ7_9MICO</name>
<evidence type="ECO:0000259" key="2">
    <source>
        <dbReference type="Pfam" id="PF24481"/>
    </source>
</evidence>
<reference evidence="3" key="2">
    <citation type="submission" date="2020-09" db="EMBL/GenBank/DDBJ databases">
        <authorList>
            <person name="Sun Q."/>
            <person name="Zhou Y."/>
        </authorList>
    </citation>
    <scope>NUCLEOTIDE SEQUENCE</scope>
    <source>
        <strain evidence="3">CGMCC 1.16548</strain>
    </source>
</reference>
<evidence type="ECO:0000256" key="1">
    <source>
        <dbReference type="SAM" id="Coils"/>
    </source>
</evidence>
<evidence type="ECO:0000313" key="3">
    <source>
        <dbReference type="EMBL" id="GHF08140.1"/>
    </source>
</evidence>
<dbReference type="Gene3D" id="1.10.287.1490">
    <property type="match status" value="1"/>
</dbReference>
<evidence type="ECO:0000313" key="4">
    <source>
        <dbReference type="Proteomes" id="UP000617531"/>
    </source>
</evidence>
<feature type="coiled-coil region" evidence="1">
    <location>
        <begin position="60"/>
        <end position="159"/>
    </location>
</feature>
<sequence length="246" mass="26571">MGLKAAPEDQALLLELQELDTKLRQLARRSEKLPEREVVDTLTGKKTELERTRAEQSGAVEDVRLELKRTESDVEVVQARITRDAERLRTSTSVKDVAALEQELESLGRRKSDLEDIELAVMETLEEREAALAGTEAELAALSTEISEATAARDAALAEIEGERTHAAANRQTVAAKVPADLLALYEKQRERYGTGASHLRGGVSSASGVALAATDMTKIRAAAPDDVILCPDSSAILVRTAESGL</sequence>
<comment type="caution">
    <text evidence="3">The sequence shown here is derived from an EMBL/GenBank/DDBJ whole genome shotgun (WGS) entry which is preliminary data.</text>
</comment>
<gene>
    <name evidence="3" type="ORF">GCM10011600_06180</name>
</gene>
<keyword evidence="1" id="KW-0175">Coiled coil</keyword>
<dbReference type="EMBL" id="BNAI01000001">
    <property type="protein sequence ID" value="GHF08140.1"/>
    <property type="molecule type" value="Genomic_DNA"/>
</dbReference>
<dbReference type="Proteomes" id="UP000617531">
    <property type="component" value="Unassembled WGS sequence"/>
</dbReference>
<keyword evidence="4" id="KW-1185">Reference proteome</keyword>
<organism evidence="3 4">
    <name type="scientific">Pseudolysinimonas yzui</name>
    <dbReference type="NCBI Taxonomy" id="2708254"/>
    <lineage>
        <taxon>Bacteria</taxon>
        <taxon>Bacillati</taxon>
        <taxon>Actinomycetota</taxon>
        <taxon>Actinomycetes</taxon>
        <taxon>Micrococcales</taxon>
        <taxon>Microbacteriaceae</taxon>
        <taxon>Pseudolysinimonas</taxon>
    </lineage>
</organism>
<protein>
    <recommendedName>
        <fullName evidence="2">CT398-like coiled coil hairpin domain-containing protein</fullName>
    </recommendedName>
</protein>
<proteinExistence type="predicted"/>
<dbReference type="AlphaFoldDB" id="A0A8J3GNQ7"/>
<accession>A0A8J3GNQ7</accession>
<dbReference type="RefSeq" id="WP_191281887.1">
    <property type="nucleotide sequence ID" value="NZ_BNAI01000001.1"/>
</dbReference>
<dbReference type="InterPro" id="IPR056003">
    <property type="entry name" value="CT398_CC_hairpin"/>
</dbReference>